<dbReference type="Proteomes" id="UP000271624">
    <property type="component" value="Unassembled WGS sequence"/>
</dbReference>
<dbReference type="PANTHER" id="PTHR14136">
    <property type="entry name" value="BTB_POZ DOMAIN-CONTAINING PROTEIN KCTD9"/>
    <property type="match status" value="1"/>
</dbReference>
<organism evidence="1 2">
    <name type="scientific">Dulcicalothrix desertica PCC 7102</name>
    <dbReference type="NCBI Taxonomy" id="232991"/>
    <lineage>
        <taxon>Bacteria</taxon>
        <taxon>Bacillati</taxon>
        <taxon>Cyanobacteriota</taxon>
        <taxon>Cyanophyceae</taxon>
        <taxon>Nostocales</taxon>
        <taxon>Calotrichaceae</taxon>
        <taxon>Dulcicalothrix</taxon>
    </lineage>
</organism>
<dbReference type="SUPFAM" id="SSF141571">
    <property type="entry name" value="Pentapeptide repeat-like"/>
    <property type="match status" value="1"/>
</dbReference>
<evidence type="ECO:0000313" key="1">
    <source>
        <dbReference type="EMBL" id="RUT06461.1"/>
    </source>
</evidence>
<proteinExistence type="predicted"/>
<reference evidence="1" key="1">
    <citation type="submission" date="2018-12" db="EMBL/GenBank/DDBJ databases">
        <authorList>
            <person name="Will S."/>
            <person name="Neumann-Schaal M."/>
            <person name="Henke P."/>
        </authorList>
    </citation>
    <scope>NUCLEOTIDE SEQUENCE</scope>
    <source>
        <strain evidence="1">PCC 7102</strain>
    </source>
</reference>
<evidence type="ECO:0008006" key="3">
    <source>
        <dbReference type="Google" id="ProtNLM"/>
    </source>
</evidence>
<evidence type="ECO:0000313" key="2">
    <source>
        <dbReference type="Proteomes" id="UP000271624"/>
    </source>
</evidence>
<accession>A0A3S1DAD5</accession>
<dbReference type="Pfam" id="PF00805">
    <property type="entry name" value="Pentapeptide"/>
    <property type="match status" value="2"/>
</dbReference>
<dbReference type="InterPro" id="IPR051082">
    <property type="entry name" value="Pentapeptide-BTB/POZ_domain"/>
</dbReference>
<gene>
    <name evidence="1" type="ORF">DSM106972_027180</name>
</gene>
<protein>
    <recommendedName>
        <fullName evidence="3">Pentapeptide repeat-containing protein</fullName>
    </recommendedName>
</protein>
<dbReference type="RefSeq" id="WP_233786936.1">
    <property type="nucleotide sequence ID" value="NZ_RSCL01000006.1"/>
</dbReference>
<reference evidence="1" key="2">
    <citation type="journal article" date="2019" name="Genome Biol. Evol.">
        <title>Day and night: Metabolic profiles and evolutionary relationships of six axenic non-marine cyanobacteria.</title>
        <authorList>
            <person name="Will S.E."/>
            <person name="Henke P."/>
            <person name="Boedeker C."/>
            <person name="Huang S."/>
            <person name="Brinkmann H."/>
            <person name="Rohde M."/>
            <person name="Jarek M."/>
            <person name="Friedl T."/>
            <person name="Seufert S."/>
            <person name="Schumacher M."/>
            <person name="Overmann J."/>
            <person name="Neumann-Schaal M."/>
            <person name="Petersen J."/>
        </authorList>
    </citation>
    <scope>NUCLEOTIDE SEQUENCE [LARGE SCALE GENOMIC DNA]</scope>
    <source>
        <strain evidence="1">PCC 7102</strain>
    </source>
</reference>
<name>A0A3S1DAD5_9CYAN</name>
<sequence>MKLLITKKQEDANFKDPKLNALLDAARACTLSILFRLDQDGERKGRIIRFLSDAGLIGELDLEQANLTGANLNNVKLKGAKLGYAKLSNANLSLTDERIIKKIRINLEKNLLSEPICADSGVQLYCADLQNANLDRRFLLGVCLESAILKNASLKNTHLTNAILNNADLSGADLTNAILNNANLIGADLTDAILSNADLSGADLTGATLPDGSKYQSPEQMKQFLKAPISTLR</sequence>
<comment type="caution">
    <text evidence="1">The sequence shown here is derived from an EMBL/GenBank/DDBJ whole genome shotgun (WGS) entry which is preliminary data.</text>
</comment>
<dbReference type="EMBL" id="RSCL01000006">
    <property type="protein sequence ID" value="RUT06461.1"/>
    <property type="molecule type" value="Genomic_DNA"/>
</dbReference>
<dbReference type="AlphaFoldDB" id="A0A3S1DAD5"/>
<dbReference type="Gene3D" id="2.160.20.80">
    <property type="entry name" value="E3 ubiquitin-protein ligase SopA"/>
    <property type="match status" value="2"/>
</dbReference>
<dbReference type="PANTHER" id="PTHR14136:SF17">
    <property type="entry name" value="BTB_POZ DOMAIN-CONTAINING PROTEIN KCTD9"/>
    <property type="match status" value="1"/>
</dbReference>
<dbReference type="InterPro" id="IPR001646">
    <property type="entry name" value="5peptide_repeat"/>
</dbReference>
<keyword evidence="2" id="KW-1185">Reference proteome</keyword>